<accession>A0A6V8LUM3</accession>
<keyword evidence="2" id="KW-1185">Reference proteome</keyword>
<comment type="caution">
    <text evidence="1">The sequence shown here is derived from an EMBL/GenBank/DDBJ whole genome shotgun (WGS) entry which is preliminary data.</text>
</comment>
<evidence type="ECO:0000313" key="2">
    <source>
        <dbReference type="Proteomes" id="UP000494245"/>
    </source>
</evidence>
<dbReference type="Proteomes" id="UP000494245">
    <property type="component" value="Unassembled WGS sequence"/>
</dbReference>
<reference evidence="1 2" key="2">
    <citation type="submission" date="2020-05" db="EMBL/GenBank/DDBJ databases">
        <title>Draft genome sequence of Desulfovibrio sp. strainFSS-1.</title>
        <authorList>
            <person name="Shimoshige H."/>
            <person name="Kobayashi H."/>
            <person name="Maekawa T."/>
        </authorList>
    </citation>
    <scope>NUCLEOTIDE SEQUENCE [LARGE SCALE GENOMIC DNA]</scope>
    <source>
        <strain evidence="1 2">SIID29052-01</strain>
    </source>
</reference>
<dbReference type="EMBL" id="BLTE01000011">
    <property type="protein sequence ID" value="GFK94650.1"/>
    <property type="molecule type" value="Genomic_DNA"/>
</dbReference>
<dbReference type="AlphaFoldDB" id="A0A6V8LUM3"/>
<protein>
    <submittedName>
        <fullName evidence="1">Uncharacterized protein</fullName>
    </submittedName>
</protein>
<evidence type="ECO:0000313" key="1">
    <source>
        <dbReference type="EMBL" id="GFK94650.1"/>
    </source>
</evidence>
<name>A0A6V8LUM3_9BACT</name>
<reference evidence="1 2" key="1">
    <citation type="submission" date="2020-04" db="EMBL/GenBank/DDBJ databases">
        <authorList>
            <consortium name="Desulfovibrio sp. FSS-1 genome sequencing consortium"/>
            <person name="Shimoshige H."/>
            <person name="Kobayashi H."/>
            <person name="Maekawa T."/>
        </authorList>
    </citation>
    <scope>NUCLEOTIDE SEQUENCE [LARGE SCALE GENOMIC DNA]</scope>
    <source>
        <strain evidence="1 2">SIID29052-01</strain>
    </source>
</reference>
<sequence>MRIDVDMLHHMLVSCVLQNKIGRRVTRRALLAACEDYLVGARKRLRFAADIARQIPGKDAPVSALAVMHSLLGVGGDTLARYVDSLSPSA</sequence>
<organism evidence="1 2">
    <name type="scientific">Fundidesulfovibrio magnetotacticus</name>
    <dbReference type="NCBI Taxonomy" id="2730080"/>
    <lineage>
        <taxon>Bacteria</taxon>
        <taxon>Pseudomonadati</taxon>
        <taxon>Thermodesulfobacteriota</taxon>
        <taxon>Desulfovibrionia</taxon>
        <taxon>Desulfovibrionales</taxon>
        <taxon>Desulfovibrionaceae</taxon>
        <taxon>Fundidesulfovibrio</taxon>
    </lineage>
</organism>
<proteinExistence type="predicted"/>
<gene>
    <name evidence="1" type="ORF">NNJEOMEG_02497</name>
</gene>